<dbReference type="Proteomes" id="UP000316639">
    <property type="component" value="Unassembled WGS sequence"/>
</dbReference>
<comment type="caution">
    <text evidence="3">The sequence shown here is derived from an EMBL/GenBank/DDBJ whole genome shotgun (WGS) entry which is preliminary data.</text>
</comment>
<dbReference type="RefSeq" id="WP_146358636.1">
    <property type="nucleotide sequence ID" value="NZ_VOBR01000032.1"/>
</dbReference>
<dbReference type="InterPro" id="IPR013538">
    <property type="entry name" value="ASHA1/2-like_C"/>
</dbReference>
<comment type="similarity">
    <text evidence="1">Belongs to the AHA1 family.</text>
</comment>
<organism evidence="3 4">
    <name type="scientific">Lentzea tibetensis</name>
    <dbReference type="NCBI Taxonomy" id="2591470"/>
    <lineage>
        <taxon>Bacteria</taxon>
        <taxon>Bacillati</taxon>
        <taxon>Actinomycetota</taxon>
        <taxon>Actinomycetes</taxon>
        <taxon>Pseudonocardiales</taxon>
        <taxon>Pseudonocardiaceae</taxon>
        <taxon>Lentzea</taxon>
    </lineage>
</organism>
<evidence type="ECO:0000259" key="2">
    <source>
        <dbReference type="Pfam" id="PF08327"/>
    </source>
</evidence>
<evidence type="ECO:0000256" key="1">
    <source>
        <dbReference type="ARBA" id="ARBA00006817"/>
    </source>
</evidence>
<dbReference type="AlphaFoldDB" id="A0A563EIT1"/>
<reference evidence="3 4" key="1">
    <citation type="submission" date="2019-07" db="EMBL/GenBank/DDBJ databases">
        <title>Lentzea xizangensis sp. nov., isolated from Qinghai-Tibetan Plateau Soils.</title>
        <authorList>
            <person name="Huang J."/>
        </authorList>
    </citation>
    <scope>NUCLEOTIDE SEQUENCE [LARGE SCALE GENOMIC DNA]</scope>
    <source>
        <strain evidence="3 4">FXJ1.1311</strain>
    </source>
</reference>
<gene>
    <name evidence="3" type="ORF">FKR81_35675</name>
</gene>
<name>A0A563EIT1_9PSEU</name>
<evidence type="ECO:0000313" key="3">
    <source>
        <dbReference type="EMBL" id="TWP46505.1"/>
    </source>
</evidence>
<proteinExistence type="inferred from homology"/>
<dbReference type="EMBL" id="VOBR01000032">
    <property type="protein sequence ID" value="TWP46505.1"/>
    <property type="molecule type" value="Genomic_DNA"/>
</dbReference>
<sequence length="300" mass="33490">MDAELLTVDGKPVLRFERRLAHPPAKVWRAITDPGELKHWFPAAVSIEGTRMTFTFPDEAPVDDVSSGEVLTFDEPRVFAFRWNHDVLRFEIVPDGDGCRLLMTQVLGDGGLSAGRNAIGWDVCLDTLVARLSDVEFTPPSDWLGPMEAYVEKFGLGEGAVTPEGVRFERDLVWKPVADMWALLVEDSAVVVGGEPPVRATNGYVRPGAVTVADAPHVLEYEWLHSDVVAGRVRWEFRQDPASGTSVTLTQSVRDKELLPTMLAVWQVQLELFFAASFGEVRCPWPAERTEELRARYAQR</sequence>
<dbReference type="SUPFAM" id="SSF55961">
    <property type="entry name" value="Bet v1-like"/>
    <property type="match status" value="2"/>
</dbReference>
<dbReference type="OrthoDB" id="9803476at2"/>
<dbReference type="InterPro" id="IPR023393">
    <property type="entry name" value="START-like_dom_sf"/>
</dbReference>
<dbReference type="Gene3D" id="3.30.530.20">
    <property type="match status" value="2"/>
</dbReference>
<accession>A0A563EIT1</accession>
<dbReference type="Pfam" id="PF08327">
    <property type="entry name" value="AHSA1"/>
    <property type="match status" value="1"/>
</dbReference>
<evidence type="ECO:0000313" key="4">
    <source>
        <dbReference type="Proteomes" id="UP000316639"/>
    </source>
</evidence>
<keyword evidence="4" id="KW-1185">Reference proteome</keyword>
<dbReference type="CDD" id="cd08899">
    <property type="entry name" value="SRPBCC_CalC_Aha1-like_6"/>
    <property type="match status" value="1"/>
</dbReference>
<protein>
    <recommendedName>
        <fullName evidence="2">Activator of Hsp90 ATPase homologue 1/2-like C-terminal domain-containing protein</fullName>
    </recommendedName>
</protein>
<feature type="domain" description="Activator of Hsp90 ATPase homologue 1/2-like C-terminal" evidence="2">
    <location>
        <begin position="22"/>
        <end position="132"/>
    </location>
</feature>